<dbReference type="Pfam" id="PF01564">
    <property type="entry name" value="Spermine_synth"/>
    <property type="match status" value="1"/>
</dbReference>
<reference evidence="5 6" key="2">
    <citation type="submission" date="2018-11" db="EMBL/GenBank/DDBJ databases">
        <authorList>
            <consortium name="Pathogen Informatics"/>
        </authorList>
    </citation>
    <scope>NUCLEOTIDE SEQUENCE [LARGE SCALE GENOMIC DNA]</scope>
</reference>
<dbReference type="GO" id="GO:0008757">
    <property type="term" value="F:S-adenosylmethionine-dependent methyltransferase activity"/>
    <property type="evidence" value="ECO:0007669"/>
    <property type="project" value="InterPro"/>
</dbReference>
<keyword evidence="6" id="KW-1185">Reference proteome</keyword>
<dbReference type="Gene3D" id="3.40.50.150">
    <property type="entry name" value="Vaccinia Virus protein VP39"/>
    <property type="match status" value="2"/>
</dbReference>
<dbReference type="WBParaSite" id="ASIM_0001118501-mRNA-1">
    <property type="protein sequence ID" value="ASIM_0001118501-mRNA-1"/>
    <property type="gene ID" value="ASIM_0001118501"/>
</dbReference>
<keyword evidence="3" id="KW-0808">Transferase</keyword>
<sequence length="661" mass="75275">MPLLPSSVKSFANTDFWESFYRQHVAPFEWYGDFNDLGDVLERYLKPSDHILQIGCGNSKLATELYDNGYQNLWNIDTDKSSIEKQVAENCKGRATLSFQCASAEQLPFTDGSMNVVLDKGFLDAILPPPEKELPLKSDDELSNIIQTNNNIQLIFDEISRVLVNNAGRYIVVSLAQSHILHHFLYYFSTSVVIFDADFIPFLCRGFMIRIQIVEQKNDSTNTFFMPVVFLIATKLRFQLPTKMIELVRNNKDKAERFTSIKSVCDEIMAVQEFAHFCHLCRRKLTNEINIRLVDGQNGKDKYEIWLIDDQEMNCTSRSKFASYAAFIVPLGREDEWLFCTEKGRMQLRKQCDKSRLAVVLLFRDQIYDNLEMIQNDLNDIILKFAPPQLKNSRIDYLSLGKVNVLKELSRGQSKISGEWSVEDVNLGDAGSRYRRLVFLTSKNVIQSECKLIANKTSGGWMVDLDSLSCAHHEAMLTAFAFIDADKKASCDQQRLRIAVLGLGGGLLVSFLYRHFTKASITAVELDEEVLKIANRWFALPSTENNKRLLVVIDDALHFLDQTKEDVKAHKMEPFDVLLVDLAGAVHEPDLSCPPREFLSDTALSGMSEILSDNGVMALNLVTRDADVSAIAKRQVRQYFPRIYVHSSDEDINEVIIIILF</sequence>
<feature type="domain" description="Methyltransferase type 11" evidence="4">
    <location>
        <begin position="52"/>
        <end position="125"/>
    </location>
</feature>
<evidence type="ECO:0000256" key="2">
    <source>
        <dbReference type="ARBA" id="ARBA00022603"/>
    </source>
</evidence>
<dbReference type="InterPro" id="IPR051419">
    <property type="entry name" value="Lys/N-term_MeTrsfase_sf"/>
</dbReference>
<keyword evidence="2" id="KW-0489">Methyltransferase</keyword>
<dbReference type="PANTHER" id="PTHR12176">
    <property type="entry name" value="SAM-DEPENDENT METHYLTRANSFERASE SUPERFAMILY PROTEIN"/>
    <property type="match status" value="1"/>
</dbReference>
<dbReference type="SUPFAM" id="SSF53335">
    <property type="entry name" value="S-adenosyl-L-methionine-dependent methyltransferases"/>
    <property type="match status" value="2"/>
</dbReference>
<gene>
    <name evidence="5" type="ORF">ASIM_LOCUS10743</name>
</gene>
<dbReference type="PANTHER" id="PTHR12176:SF59">
    <property type="entry name" value="METHYLTRANSFERASE DOMAIN-CONTAINING PROTEIN-RELATED"/>
    <property type="match status" value="1"/>
</dbReference>
<accession>A0A0M3JT49</accession>
<evidence type="ECO:0000256" key="3">
    <source>
        <dbReference type="ARBA" id="ARBA00022679"/>
    </source>
</evidence>
<dbReference type="Pfam" id="PF08241">
    <property type="entry name" value="Methyltransf_11"/>
    <property type="match status" value="1"/>
</dbReference>
<proteinExistence type="inferred from homology"/>
<dbReference type="EMBL" id="UYRR01031016">
    <property type="protein sequence ID" value="VDK43569.1"/>
    <property type="molecule type" value="Genomic_DNA"/>
</dbReference>
<evidence type="ECO:0000313" key="7">
    <source>
        <dbReference type="WBParaSite" id="ASIM_0001118501-mRNA-1"/>
    </source>
</evidence>
<evidence type="ECO:0000313" key="5">
    <source>
        <dbReference type="EMBL" id="VDK43569.1"/>
    </source>
</evidence>
<dbReference type="OrthoDB" id="411785at2759"/>
<dbReference type="GO" id="GO:0032259">
    <property type="term" value="P:methylation"/>
    <property type="evidence" value="ECO:0007669"/>
    <property type="project" value="UniProtKB-KW"/>
</dbReference>
<organism evidence="7">
    <name type="scientific">Anisakis simplex</name>
    <name type="common">Herring worm</name>
    <dbReference type="NCBI Taxonomy" id="6269"/>
    <lineage>
        <taxon>Eukaryota</taxon>
        <taxon>Metazoa</taxon>
        <taxon>Ecdysozoa</taxon>
        <taxon>Nematoda</taxon>
        <taxon>Chromadorea</taxon>
        <taxon>Rhabditida</taxon>
        <taxon>Spirurina</taxon>
        <taxon>Ascaridomorpha</taxon>
        <taxon>Ascaridoidea</taxon>
        <taxon>Anisakidae</taxon>
        <taxon>Anisakis</taxon>
        <taxon>Anisakis simplex complex</taxon>
    </lineage>
</organism>
<dbReference type="InterPro" id="IPR029063">
    <property type="entry name" value="SAM-dependent_MTases_sf"/>
</dbReference>
<evidence type="ECO:0000313" key="6">
    <source>
        <dbReference type="Proteomes" id="UP000267096"/>
    </source>
</evidence>
<comment type="similarity">
    <text evidence="1">Belongs to the methyltransferase superfamily.</text>
</comment>
<dbReference type="InterPro" id="IPR013216">
    <property type="entry name" value="Methyltransf_11"/>
</dbReference>
<evidence type="ECO:0000259" key="4">
    <source>
        <dbReference type="Pfam" id="PF08241"/>
    </source>
</evidence>
<protein>
    <submittedName>
        <fullName evidence="7">Methyltransferase-like protein 13 (inferred by orthology to a human protein)</fullName>
    </submittedName>
</protein>
<dbReference type="AlphaFoldDB" id="A0A0M3JT49"/>
<dbReference type="Proteomes" id="UP000267096">
    <property type="component" value="Unassembled WGS sequence"/>
</dbReference>
<evidence type="ECO:0000256" key="1">
    <source>
        <dbReference type="ARBA" id="ARBA00008361"/>
    </source>
</evidence>
<name>A0A0M3JT49_ANISI</name>
<reference evidence="7" key="1">
    <citation type="submission" date="2017-02" db="UniProtKB">
        <authorList>
            <consortium name="WormBaseParasite"/>
        </authorList>
    </citation>
    <scope>IDENTIFICATION</scope>
</reference>